<dbReference type="AlphaFoldDB" id="A0A1I2R8U4"/>
<keyword evidence="2" id="KW-1185">Reference proteome</keyword>
<dbReference type="Proteomes" id="UP000198724">
    <property type="component" value="Unassembled WGS sequence"/>
</dbReference>
<proteinExistence type="predicted"/>
<reference evidence="2" key="1">
    <citation type="submission" date="2016-10" db="EMBL/GenBank/DDBJ databases">
        <authorList>
            <person name="Varghese N."/>
            <person name="Submissions S."/>
        </authorList>
    </citation>
    <scope>NUCLEOTIDE SEQUENCE [LARGE SCALE GENOMIC DNA]</scope>
    <source>
        <strain evidence="2">LP51</strain>
    </source>
</reference>
<accession>A0A1I2R8U4</accession>
<dbReference type="EMBL" id="FOOT01000002">
    <property type="protein sequence ID" value="SFG36880.1"/>
    <property type="molecule type" value="Genomic_DNA"/>
</dbReference>
<gene>
    <name evidence="1" type="ORF">SAMN05421739_102303</name>
</gene>
<organism evidence="1 2">
    <name type="scientific">Pontibacter chinhatensis</name>
    <dbReference type="NCBI Taxonomy" id="1436961"/>
    <lineage>
        <taxon>Bacteria</taxon>
        <taxon>Pseudomonadati</taxon>
        <taxon>Bacteroidota</taxon>
        <taxon>Cytophagia</taxon>
        <taxon>Cytophagales</taxon>
        <taxon>Hymenobacteraceae</taxon>
        <taxon>Pontibacter</taxon>
    </lineage>
</organism>
<sequence length="132" mass="14800">MQYQQISSLGSHLFYMMHTAAQLPEIYTSEAGAVYQCDRHNRLMLSFAGELTVLKLDAFLRLKRTVDKIDLDAMASSPERSSDFSIITVCGCDRCFVLPLTEVYALKELLSGAKFVLELNSMLHECLNASLV</sequence>
<evidence type="ECO:0000313" key="1">
    <source>
        <dbReference type="EMBL" id="SFG36880.1"/>
    </source>
</evidence>
<evidence type="ECO:0000313" key="2">
    <source>
        <dbReference type="Proteomes" id="UP000198724"/>
    </source>
</evidence>
<dbReference type="STRING" id="1436961.SAMN05421739_102303"/>
<protein>
    <submittedName>
        <fullName evidence="1">Uncharacterized protein</fullName>
    </submittedName>
</protein>
<name>A0A1I2R8U4_9BACT</name>